<dbReference type="AlphaFoldDB" id="A0A4D9F4V4"/>
<sequence length="126" mass="14969">MNYLYQQLLQREQSQSRNALYDYSGDLWMSYGQEDELKDRHKHQPRMPLLTDALKRPLSQPQAWPNLAMALLGHFFYFYNSRTGILSLNKTMHRLPQFVKTGQGNWPKANRRSLFPDMIMHLCYSS</sequence>
<keyword evidence="2" id="KW-1185">Reference proteome</keyword>
<proteinExistence type="predicted"/>
<accession>A0A4D9F4V4</accession>
<dbReference type="Proteomes" id="UP000297703">
    <property type="component" value="Unassembled WGS sequence"/>
</dbReference>
<name>A0A4D9F4V4_9SAUR</name>
<reference evidence="1 2" key="1">
    <citation type="submission" date="2019-04" db="EMBL/GenBank/DDBJ databases">
        <title>Draft genome of the big-headed turtle Platysternon megacephalum.</title>
        <authorList>
            <person name="Gong S."/>
        </authorList>
    </citation>
    <scope>NUCLEOTIDE SEQUENCE [LARGE SCALE GENOMIC DNA]</scope>
    <source>
        <strain evidence="1">DO16091913</strain>
        <tissue evidence="1">Muscle</tissue>
    </source>
</reference>
<gene>
    <name evidence="1" type="ORF">DR999_PMT03533</name>
</gene>
<protein>
    <submittedName>
        <fullName evidence="1">Protein limb expression 1-like protein</fullName>
    </submittedName>
</protein>
<evidence type="ECO:0000313" key="2">
    <source>
        <dbReference type="Proteomes" id="UP000297703"/>
    </source>
</evidence>
<reference evidence="1 2" key="2">
    <citation type="submission" date="2019-04" db="EMBL/GenBank/DDBJ databases">
        <title>The genome sequence of big-headed turtle.</title>
        <authorList>
            <person name="Gong S."/>
        </authorList>
    </citation>
    <scope>NUCLEOTIDE SEQUENCE [LARGE SCALE GENOMIC DNA]</scope>
    <source>
        <strain evidence="1">DO16091913</strain>
        <tissue evidence="1">Muscle</tissue>
    </source>
</reference>
<evidence type="ECO:0000313" key="1">
    <source>
        <dbReference type="EMBL" id="TFK13110.1"/>
    </source>
</evidence>
<organism evidence="1 2">
    <name type="scientific">Platysternon megacephalum</name>
    <name type="common">big-headed turtle</name>
    <dbReference type="NCBI Taxonomy" id="55544"/>
    <lineage>
        <taxon>Eukaryota</taxon>
        <taxon>Metazoa</taxon>
        <taxon>Chordata</taxon>
        <taxon>Craniata</taxon>
        <taxon>Vertebrata</taxon>
        <taxon>Euteleostomi</taxon>
        <taxon>Archelosauria</taxon>
        <taxon>Testudinata</taxon>
        <taxon>Testudines</taxon>
        <taxon>Cryptodira</taxon>
        <taxon>Durocryptodira</taxon>
        <taxon>Testudinoidea</taxon>
        <taxon>Platysternidae</taxon>
        <taxon>Platysternon</taxon>
    </lineage>
</organism>
<comment type="caution">
    <text evidence="1">The sequence shown here is derived from an EMBL/GenBank/DDBJ whole genome shotgun (WGS) entry which is preliminary data.</text>
</comment>
<dbReference type="EMBL" id="QXTE01000017">
    <property type="protein sequence ID" value="TFK13110.1"/>
    <property type="molecule type" value="Genomic_DNA"/>
</dbReference>